<feature type="domain" description="Amine oxidase" evidence="1">
    <location>
        <begin position="18"/>
        <end position="471"/>
    </location>
</feature>
<dbReference type="EMBL" id="CAACVR010000012">
    <property type="protein sequence ID" value="VEU21421.1"/>
    <property type="molecule type" value="Genomic_DNA"/>
</dbReference>
<dbReference type="InterPro" id="IPR050281">
    <property type="entry name" value="Flavin_monoamine_oxidase"/>
</dbReference>
<dbReference type="FunCoup" id="A0A448YKJ6">
    <property type="interactions" value="366"/>
</dbReference>
<dbReference type="GO" id="GO:0016491">
    <property type="term" value="F:oxidoreductase activity"/>
    <property type="evidence" value="ECO:0007669"/>
    <property type="project" value="InterPro"/>
</dbReference>
<dbReference type="PANTHER" id="PTHR10742:SF410">
    <property type="entry name" value="LYSINE-SPECIFIC HISTONE DEMETHYLASE 2"/>
    <property type="match status" value="1"/>
</dbReference>
<dbReference type="InParanoid" id="A0A448YKJ6"/>
<gene>
    <name evidence="2" type="ORF">BRENAR_LOCUS2154</name>
</gene>
<dbReference type="Proteomes" id="UP000290900">
    <property type="component" value="Unassembled WGS sequence"/>
</dbReference>
<dbReference type="OrthoDB" id="5046242at2759"/>
<evidence type="ECO:0000313" key="3">
    <source>
        <dbReference type="Proteomes" id="UP000290900"/>
    </source>
</evidence>
<dbReference type="Pfam" id="PF01593">
    <property type="entry name" value="Amino_oxidase"/>
    <property type="match status" value="1"/>
</dbReference>
<organism evidence="2 3">
    <name type="scientific">Brettanomyces naardenensis</name>
    <name type="common">Yeast</name>
    <dbReference type="NCBI Taxonomy" id="13370"/>
    <lineage>
        <taxon>Eukaryota</taxon>
        <taxon>Fungi</taxon>
        <taxon>Dikarya</taxon>
        <taxon>Ascomycota</taxon>
        <taxon>Saccharomycotina</taxon>
        <taxon>Pichiomycetes</taxon>
        <taxon>Pichiales</taxon>
        <taxon>Pichiaceae</taxon>
        <taxon>Brettanomyces</taxon>
    </lineage>
</organism>
<dbReference type="PANTHER" id="PTHR10742">
    <property type="entry name" value="FLAVIN MONOAMINE OXIDASE"/>
    <property type="match status" value="1"/>
</dbReference>
<protein>
    <submittedName>
        <fullName evidence="2">DEKNAAC102701</fullName>
    </submittedName>
</protein>
<reference evidence="2 3" key="1">
    <citation type="submission" date="2018-12" db="EMBL/GenBank/DDBJ databases">
        <authorList>
            <person name="Tiukova I."/>
            <person name="Dainat J."/>
        </authorList>
    </citation>
    <scope>NUCLEOTIDE SEQUENCE [LARGE SCALE GENOMIC DNA]</scope>
</reference>
<dbReference type="AlphaFoldDB" id="A0A448YKJ6"/>
<accession>A0A448YKJ6</accession>
<evidence type="ECO:0000259" key="1">
    <source>
        <dbReference type="Pfam" id="PF01593"/>
    </source>
</evidence>
<proteinExistence type="predicted"/>
<dbReference type="InterPro" id="IPR002937">
    <property type="entry name" value="Amino_oxidase"/>
</dbReference>
<name>A0A448YKJ6_BRENA</name>
<dbReference type="SUPFAM" id="SSF54373">
    <property type="entry name" value="FAD-linked reductases, C-terminal domain"/>
    <property type="match status" value="1"/>
</dbReference>
<dbReference type="InterPro" id="IPR036188">
    <property type="entry name" value="FAD/NAD-bd_sf"/>
</dbReference>
<keyword evidence="3" id="KW-1185">Reference proteome</keyword>
<dbReference type="Gene3D" id="3.50.50.60">
    <property type="entry name" value="FAD/NAD(P)-binding domain"/>
    <property type="match status" value="1"/>
</dbReference>
<sequence>MAEETAEHHEVIVLGAGIAGLKCCEDLHVRDVDFIALEARDRFGGRIYTDRSGKASYEIGPSWAHDTLMNPLFDEIVDSDYDFDLYYDDDEPYYFGEKLEDGDFRSYRVLQVVEELKKYIELAYFQELGRKDVPLKEICLNYAFRQRKLLSPEQIIYAPQFLRLLELWHGISWEATSSKYALVDNVGRNCVLRNGYDQVINNIVKKLPPDRLFKNSVVSKIHYDAKNIELFTTDNHRYTCDYLVVTVPQSILQLEPEEQGGIKWEPELPERIETPLDRMSFGKLGKFVFEFAEPFWKHHDTDRFIAVANPDPSETETILGALKHNRVPTLPRIDEEQLPRPWDFPVLILNLYRVNGVPSLLCFTQGPLTEYLERNPAEAWNYMKPIISRLAKKPEDVLEPENVISSQWTLDPYSRGSYAACRPGDDPTDLVIQLTRGIGNVRFAGEHTILDGAGAVHGAWMSGKREAKYILIKTGRMKGEIDF</sequence>
<dbReference type="SUPFAM" id="SSF51905">
    <property type="entry name" value="FAD/NAD(P)-binding domain"/>
    <property type="match status" value="1"/>
</dbReference>
<dbReference type="Gene3D" id="3.90.660.10">
    <property type="match status" value="1"/>
</dbReference>
<dbReference type="STRING" id="13370.A0A448YKJ6"/>
<evidence type="ECO:0000313" key="2">
    <source>
        <dbReference type="EMBL" id="VEU21421.1"/>
    </source>
</evidence>